<reference evidence="2 3" key="1">
    <citation type="journal article" date="2018" name="Genome Announc.">
        <title>Ignatzschineria cameli sp. nov., isolated from necrotic foot tissue of dromedaries (Camelus dromedarius) and associated maggots (Wohlfahrtia species) in Dubai.</title>
        <authorList>
            <person name="Tsang C.C."/>
            <person name="Tang J.Y."/>
            <person name="Fong J.Y."/>
            <person name="Kinne J."/>
            <person name="Lee H.H."/>
            <person name="Joseph M."/>
            <person name="Jose S."/>
            <person name="Schuster R.K."/>
            <person name="Tang Y."/>
            <person name="Sivakumar S."/>
            <person name="Chen J.H."/>
            <person name="Teng J.L."/>
            <person name="Lau S.K."/>
            <person name="Wernery U."/>
            <person name="Woo P.C."/>
        </authorList>
    </citation>
    <scope>NUCLEOTIDE SEQUENCE [LARGE SCALE GENOMIC DNA]</scope>
    <source>
        <strain evidence="2 3">KCTC 22643</strain>
    </source>
</reference>
<proteinExistence type="predicted"/>
<dbReference type="Proteomes" id="UP000244948">
    <property type="component" value="Unassembled WGS sequence"/>
</dbReference>
<feature type="region of interest" description="Disordered" evidence="1">
    <location>
        <begin position="120"/>
        <end position="156"/>
    </location>
</feature>
<sequence>MSKIDTATGAINAFEQANKIHSPPDFIKLSDFDMHFWRAIMNSKAYETWTEFDLIQAANLAISQATIQKLTEEIKAEGVLVKKEGTNTTIPNPKIDAKIKEVDLSIRLSRIIHVHAEATGGRAKDARGKNRSVRDARNVMTGGSPLLAGGGLPLND</sequence>
<dbReference type="AlphaFoldDB" id="A0A2U2AJS3"/>
<accession>A0A2U2AJS3</accession>
<name>A0A2U2AJS3_9GAMM</name>
<keyword evidence="3" id="KW-1185">Reference proteome</keyword>
<comment type="caution">
    <text evidence="2">The sequence shown here is derived from an EMBL/GenBank/DDBJ whole genome shotgun (WGS) entry which is preliminary data.</text>
</comment>
<dbReference type="RefSeq" id="WP_109236282.1">
    <property type="nucleotide sequence ID" value="NZ_BMXZ01000002.1"/>
</dbReference>
<evidence type="ECO:0000313" key="2">
    <source>
        <dbReference type="EMBL" id="PWD83067.1"/>
    </source>
</evidence>
<evidence type="ECO:0000313" key="3">
    <source>
        <dbReference type="Proteomes" id="UP000244948"/>
    </source>
</evidence>
<evidence type="ECO:0000256" key="1">
    <source>
        <dbReference type="SAM" id="MobiDB-lite"/>
    </source>
</evidence>
<feature type="compositionally biased region" description="Basic and acidic residues" evidence="1">
    <location>
        <begin position="122"/>
        <end position="137"/>
    </location>
</feature>
<organism evidence="2 3">
    <name type="scientific">Ignatzschineria indica</name>
    <dbReference type="NCBI Taxonomy" id="472583"/>
    <lineage>
        <taxon>Bacteria</taxon>
        <taxon>Pseudomonadati</taxon>
        <taxon>Pseudomonadota</taxon>
        <taxon>Gammaproteobacteria</taxon>
        <taxon>Cardiobacteriales</taxon>
        <taxon>Ignatzschineriaceae</taxon>
        <taxon>Ignatzschineria</taxon>
    </lineage>
</organism>
<dbReference type="EMBL" id="QEWR01000003">
    <property type="protein sequence ID" value="PWD83067.1"/>
    <property type="molecule type" value="Genomic_DNA"/>
</dbReference>
<protein>
    <submittedName>
        <fullName evidence="2">TerS protein</fullName>
    </submittedName>
</protein>
<gene>
    <name evidence="2" type="ORF">DC082_06485</name>
</gene>